<dbReference type="FunFam" id="4.10.280.10:FF:000007">
    <property type="entry name" value="single-minded homolog 1 isoform X1"/>
    <property type="match status" value="1"/>
</dbReference>
<evidence type="ECO:0000256" key="2">
    <source>
        <dbReference type="ARBA" id="ARBA00022473"/>
    </source>
</evidence>
<dbReference type="SMART" id="SM00091">
    <property type="entry name" value="PAS"/>
    <property type="match status" value="2"/>
</dbReference>
<keyword evidence="4" id="KW-0221">Differentiation</keyword>
<organism evidence="13 14">
    <name type="scientific">Oreochromis niloticus</name>
    <name type="common">Nile tilapia</name>
    <name type="synonym">Tilapia nilotica</name>
    <dbReference type="NCBI Taxonomy" id="8128"/>
    <lineage>
        <taxon>Eukaryota</taxon>
        <taxon>Metazoa</taxon>
        <taxon>Chordata</taxon>
        <taxon>Craniata</taxon>
        <taxon>Vertebrata</taxon>
        <taxon>Euteleostomi</taxon>
        <taxon>Actinopterygii</taxon>
        <taxon>Neopterygii</taxon>
        <taxon>Teleostei</taxon>
        <taxon>Neoteleostei</taxon>
        <taxon>Acanthomorphata</taxon>
        <taxon>Ovalentaria</taxon>
        <taxon>Cichlomorphae</taxon>
        <taxon>Cichliformes</taxon>
        <taxon>Cichlidae</taxon>
        <taxon>African cichlids</taxon>
        <taxon>Pseudocrenilabrinae</taxon>
        <taxon>Oreochromini</taxon>
        <taxon>Oreochromis</taxon>
    </lineage>
</organism>
<dbReference type="NCBIfam" id="TIGR00229">
    <property type="entry name" value="sensory_box"/>
    <property type="match status" value="2"/>
</dbReference>
<evidence type="ECO:0000256" key="4">
    <source>
        <dbReference type="ARBA" id="ARBA00022782"/>
    </source>
</evidence>
<evidence type="ECO:0000256" key="3">
    <source>
        <dbReference type="ARBA" id="ARBA00022737"/>
    </source>
</evidence>
<feature type="region of interest" description="Disordered" evidence="10">
    <location>
        <begin position="627"/>
        <end position="658"/>
    </location>
</feature>
<evidence type="ECO:0000259" key="11">
    <source>
        <dbReference type="PROSITE" id="PS50112"/>
    </source>
</evidence>
<evidence type="ECO:0000256" key="5">
    <source>
        <dbReference type="ARBA" id="ARBA00022902"/>
    </source>
</evidence>
<dbReference type="Gene3D" id="4.10.280.10">
    <property type="entry name" value="Helix-loop-helix DNA-binding domain"/>
    <property type="match status" value="1"/>
</dbReference>
<dbReference type="Proteomes" id="UP000005207">
    <property type="component" value="Linkage group LG10"/>
</dbReference>
<dbReference type="PANTHER" id="PTHR23043:SF19">
    <property type="entry name" value="SINGLE-MINDED HOMOLOG 2"/>
    <property type="match status" value="1"/>
</dbReference>
<dbReference type="InParanoid" id="I3KLP3"/>
<dbReference type="GO" id="GO:0000981">
    <property type="term" value="F:DNA-binding transcription factor activity, RNA polymerase II-specific"/>
    <property type="evidence" value="ECO:0007669"/>
    <property type="project" value="TreeGrafter"/>
</dbReference>
<dbReference type="GO" id="GO:0046983">
    <property type="term" value="F:protein dimerization activity"/>
    <property type="evidence" value="ECO:0007669"/>
    <property type="project" value="InterPro"/>
</dbReference>
<dbReference type="PANTHER" id="PTHR23043">
    <property type="entry name" value="HYPOXIA-INDUCIBLE FACTOR 1 ALPHA"/>
    <property type="match status" value="1"/>
</dbReference>
<evidence type="ECO:0000313" key="14">
    <source>
        <dbReference type="Proteomes" id="UP000005207"/>
    </source>
</evidence>
<feature type="compositionally biased region" description="Low complexity" evidence="10">
    <location>
        <begin position="629"/>
        <end position="638"/>
    </location>
</feature>
<dbReference type="HOGENOM" id="CLU_010044_4_0_1"/>
<dbReference type="PROSITE" id="PS50888">
    <property type="entry name" value="BHLH"/>
    <property type="match status" value="1"/>
</dbReference>
<dbReference type="GO" id="GO:0000977">
    <property type="term" value="F:RNA polymerase II transcription regulatory region sequence-specific DNA binding"/>
    <property type="evidence" value="ECO:0007669"/>
    <property type="project" value="TreeGrafter"/>
</dbReference>
<dbReference type="InterPro" id="IPR000014">
    <property type="entry name" value="PAS"/>
</dbReference>
<dbReference type="Ensembl" id="ENSONIT00000022057.2">
    <property type="protein sequence ID" value="ENSONIP00000022038.2"/>
    <property type="gene ID" value="ENSONIG00000017476.2"/>
</dbReference>
<evidence type="ECO:0000256" key="9">
    <source>
        <dbReference type="ARBA" id="ARBA00023242"/>
    </source>
</evidence>
<keyword evidence="8" id="KW-0804">Transcription</keyword>
<evidence type="ECO:0000256" key="7">
    <source>
        <dbReference type="ARBA" id="ARBA00023125"/>
    </source>
</evidence>
<dbReference type="eggNOG" id="KOG3559">
    <property type="taxonomic scope" value="Eukaryota"/>
</dbReference>
<evidence type="ECO:0000256" key="1">
    <source>
        <dbReference type="ARBA" id="ARBA00004123"/>
    </source>
</evidence>
<feature type="compositionally biased region" description="Polar residues" evidence="10">
    <location>
        <begin position="647"/>
        <end position="658"/>
    </location>
</feature>
<dbReference type="GO" id="GO:0005634">
    <property type="term" value="C:nucleus"/>
    <property type="evidence" value="ECO:0007669"/>
    <property type="project" value="UniProtKB-SubCell"/>
</dbReference>
<dbReference type="STRING" id="8128.ENSONIP00000022038"/>
<feature type="domain" description="PAS" evidence="11">
    <location>
        <begin position="77"/>
        <end position="149"/>
    </location>
</feature>
<dbReference type="FunFam" id="3.30.450.20:FF:000017">
    <property type="entry name" value="SIM bHLH transcription factor 2"/>
    <property type="match status" value="1"/>
</dbReference>
<evidence type="ECO:0000259" key="12">
    <source>
        <dbReference type="PROSITE" id="PS50888"/>
    </source>
</evidence>
<dbReference type="SUPFAM" id="SSF55785">
    <property type="entry name" value="PYP-like sensor domain (PAS domain)"/>
    <property type="match status" value="2"/>
</dbReference>
<dbReference type="SUPFAM" id="SSF47459">
    <property type="entry name" value="HLH, helix-loop-helix DNA-binding domain"/>
    <property type="match status" value="1"/>
</dbReference>
<evidence type="ECO:0000313" key="13">
    <source>
        <dbReference type="Ensembl" id="ENSONIP00000022038.2"/>
    </source>
</evidence>
<dbReference type="InterPro" id="IPR036638">
    <property type="entry name" value="HLH_DNA-bd_sf"/>
</dbReference>
<reference evidence="13" key="2">
    <citation type="submission" date="2025-08" db="UniProtKB">
        <authorList>
            <consortium name="Ensembl"/>
        </authorList>
    </citation>
    <scope>IDENTIFICATION</scope>
</reference>
<keyword evidence="2" id="KW-0217">Developmental protein</keyword>
<reference evidence="14" key="1">
    <citation type="submission" date="2012-01" db="EMBL/GenBank/DDBJ databases">
        <title>The Genome Sequence of Oreochromis niloticus (Nile Tilapia).</title>
        <authorList>
            <consortium name="Broad Institute Genome Assembly Team"/>
            <consortium name="Broad Institute Sequencing Platform"/>
            <person name="Di Palma F."/>
            <person name="Johnson J."/>
            <person name="Lander E.S."/>
            <person name="Lindblad-Toh K."/>
        </authorList>
    </citation>
    <scope>NUCLEOTIDE SEQUENCE [LARGE SCALE GENOMIC DNA]</scope>
</reference>
<name>I3KLP3_ORENI</name>
<keyword evidence="14" id="KW-1185">Reference proteome</keyword>
<dbReference type="GeneTree" id="ENSGT00940000159985"/>
<evidence type="ECO:0000256" key="6">
    <source>
        <dbReference type="ARBA" id="ARBA00023015"/>
    </source>
</evidence>
<dbReference type="Gene3D" id="3.30.450.20">
    <property type="entry name" value="PAS domain"/>
    <property type="match status" value="2"/>
</dbReference>
<dbReference type="AlphaFoldDB" id="I3KLP3"/>
<dbReference type="GO" id="GO:0007399">
    <property type="term" value="P:nervous system development"/>
    <property type="evidence" value="ECO:0007669"/>
    <property type="project" value="UniProtKB-KW"/>
</dbReference>
<keyword evidence="7" id="KW-0238">DNA-binding</keyword>
<protein>
    <recommendedName>
        <fullName evidence="15">SIM bHLH transcription factor 2</fullName>
    </recommendedName>
</protein>
<dbReference type="InterPro" id="IPR035965">
    <property type="entry name" value="PAS-like_dom_sf"/>
</dbReference>
<gene>
    <name evidence="13" type="primary">sim2</name>
</gene>
<sequence length="658" mass="73563">MKEKSKNAAKKRREKENGEFYELAKLLPLPAAITSQLDKASIIRLTSSYLRMRSILPDGLGDGWGQSTRFSPLDSMAKELGTHLLQTLDGFVFVVASDGKIMYISETASVHLGLSQVELTGNSIFEYIHPSDHDEMTAVLSLHQAPQHHFLPEYEIERSFFLRMKCVLAKRNAGLTCGGYKVIHCSGYLKVRQYMVDMVLYESCYQTVGLVAVGHSLPPSGITEIKLHSNMFMFRASLDFKLIFLDMRVAELTGYEPQDLIDKTLYHHVHACDIFHLRYAHHLLLVKGQVTTKYYRLLSKHGGWVWVQSYATIVHNSRSSRPHCIVSVNYVLTDIERKELQLSEDQSQATKCGVSLTSSQDHSRQFRSKAVKMKTKLREAPYLEGMLKDRSLYPVTPCRETSSNLRPEGVQVSCSPTYNLTLHYPSHHQHLNVQSQLPSSVPSSHGMNPLSNSRLKDEFCEHYTLVHTKVCPHAQPHAAKGSKALNQDMQYYAKGDRALACPVLSSLVLGKGEHGGLLHGISQSLPVQIVLEQKKMLCMMETPYSHVAAEYHQPADDQQQFGAATEPQSRSAEDMRMLTGIGAPYMSLNFHQVLGKPGPIKASPVASLSNITDGHCYQGKEMVSYNCTSQSPSSSSSPESHRETPHCTGTSVIITNER</sequence>
<dbReference type="InterPro" id="IPR001610">
    <property type="entry name" value="PAC"/>
</dbReference>
<dbReference type="Pfam" id="PF00989">
    <property type="entry name" value="PAS"/>
    <property type="match status" value="1"/>
</dbReference>
<reference evidence="13" key="3">
    <citation type="submission" date="2025-09" db="UniProtKB">
        <authorList>
            <consortium name="Ensembl"/>
        </authorList>
    </citation>
    <scope>IDENTIFICATION</scope>
</reference>
<feature type="domain" description="PAS" evidence="11">
    <location>
        <begin position="233"/>
        <end position="288"/>
    </location>
</feature>
<dbReference type="PROSITE" id="PS50112">
    <property type="entry name" value="PAS"/>
    <property type="match status" value="2"/>
</dbReference>
<accession>I3KLP3</accession>
<keyword evidence="5" id="KW-0524">Neurogenesis</keyword>
<dbReference type="SMART" id="SM00353">
    <property type="entry name" value="HLH"/>
    <property type="match status" value="1"/>
</dbReference>
<proteinExistence type="predicted"/>
<dbReference type="InterPro" id="IPR013655">
    <property type="entry name" value="PAS_fold_3"/>
</dbReference>
<keyword evidence="6" id="KW-0805">Transcription regulation</keyword>
<dbReference type="Pfam" id="PF08447">
    <property type="entry name" value="PAS_3"/>
    <property type="match status" value="1"/>
</dbReference>
<dbReference type="InterPro" id="IPR011598">
    <property type="entry name" value="bHLH_dom"/>
</dbReference>
<dbReference type="FunFam" id="3.30.450.20:FF:000047">
    <property type="entry name" value="SIM bHLH transcription factor 2"/>
    <property type="match status" value="1"/>
</dbReference>
<comment type="subcellular location">
    <subcellularLocation>
        <location evidence="1">Nucleus</location>
    </subcellularLocation>
</comment>
<evidence type="ECO:0000256" key="10">
    <source>
        <dbReference type="SAM" id="MobiDB-lite"/>
    </source>
</evidence>
<dbReference type="CDD" id="cd00130">
    <property type="entry name" value="PAS"/>
    <property type="match status" value="2"/>
</dbReference>
<keyword evidence="9" id="KW-0539">Nucleus</keyword>
<dbReference type="InterPro" id="IPR013767">
    <property type="entry name" value="PAS_fold"/>
</dbReference>
<dbReference type="SMART" id="SM00086">
    <property type="entry name" value="PAC"/>
    <property type="match status" value="1"/>
</dbReference>
<dbReference type="Pfam" id="PF23171">
    <property type="entry name" value="bHLH_HIF1A"/>
    <property type="match status" value="1"/>
</dbReference>
<keyword evidence="3" id="KW-0677">Repeat</keyword>
<dbReference type="GO" id="GO:0030154">
    <property type="term" value="P:cell differentiation"/>
    <property type="evidence" value="ECO:0007669"/>
    <property type="project" value="UniProtKB-KW"/>
</dbReference>
<feature type="domain" description="BHLH" evidence="12">
    <location>
        <begin position="1"/>
        <end position="53"/>
    </location>
</feature>
<evidence type="ECO:0008006" key="15">
    <source>
        <dbReference type="Google" id="ProtNLM"/>
    </source>
</evidence>
<evidence type="ECO:0000256" key="8">
    <source>
        <dbReference type="ARBA" id="ARBA00023163"/>
    </source>
</evidence>